<organism evidence="3 4">
    <name type="scientific">Candidatus Geothrix skivensis</name>
    <dbReference type="NCBI Taxonomy" id="2954439"/>
    <lineage>
        <taxon>Bacteria</taxon>
        <taxon>Pseudomonadati</taxon>
        <taxon>Acidobacteriota</taxon>
        <taxon>Holophagae</taxon>
        <taxon>Holophagales</taxon>
        <taxon>Holophagaceae</taxon>
        <taxon>Geothrix</taxon>
    </lineage>
</organism>
<dbReference type="Pfam" id="PF00873">
    <property type="entry name" value="ACR_tran"/>
    <property type="match status" value="1"/>
</dbReference>
<dbReference type="GO" id="GO:0042910">
    <property type="term" value="F:xenobiotic transmembrane transporter activity"/>
    <property type="evidence" value="ECO:0007669"/>
    <property type="project" value="TreeGrafter"/>
</dbReference>
<keyword evidence="2" id="KW-0812">Transmembrane</keyword>
<comment type="caution">
    <text evidence="3">The sequence shown here is derived from an EMBL/GenBank/DDBJ whole genome shotgun (WGS) entry which is preliminary data.</text>
</comment>
<evidence type="ECO:0000313" key="4">
    <source>
        <dbReference type="Proteomes" id="UP000886657"/>
    </source>
</evidence>
<keyword evidence="2" id="KW-1133">Transmembrane helix</keyword>
<dbReference type="Proteomes" id="UP000886657">
    <property type="component" value="Unassembled WGS sequence"/>
</dbReference>
<sequence>MFLSDLSIRRPVFTVCIMLALVVLGLFSVKSLGIDQCPTPTSPRSPSPSSTPAPAPESVKQDVVRKIEEAVNPIEKIKEISSTSQEGLGTLVVQFHLGRNVDNALNDVRTKIGQIRRDLPNNIEEPVISKFDPAQLPVLSWW</sequence>
<dbReference type="Gene3D" id="1.20.1640.10">
    <property type="entry name" value="Multidrug efflux transporter AcrB transmembrane domain"/>
    <property type="match status" value="1"/>
</dbReference>
<dbReference type="AlphaFoldDB" id="A0A9D7SCW9"/>
<name>A0A9D7SCW9_9BACT</name>
<protein>
    <submittedName>
        <fullName evidence="3">Efflux RND transporter permease subunit</fullName>
    </submittedName>
</protein>
<evidence type="ECO:0000256" key="2">
    <source>
        <dbReference type="SAM" id="Phobius"/>
    </source>
</evidence>
<evidence type="ECO:0000313" key="3">
    <source>
        <dbReference type="EMBL" id="MBK9795249.1"/>
    </source>
</evidence>
<accession>A0A9D7SCW9</accession>
<dbReference type="Gene3D" id="3.30.70.1430">
    <property type="entry name" value="Multidrug efflux transporter AcrB pore domain"/>
    <property type="match status" value="1"/>
</dbReference>
<dbReference type="InterPro" id="IPR001036">
    <property type="entry name" value="Acrflvin-R"/>
</dbReference>
<dbReference type="SUPFAM" id="SSF82693">
    <property type="entry name" value="Multidrug efflux transporter AcrB pore domain, PN1, PN2, PC1 and PC2 subdomains"/>
    <property type="match status" value="1"/>
</dbReference>
<dbReference type="PANTHER" id="PTHR32063:SF0">
    <property type="entry name" value="SWARMING MOTILITY PROTEIN SWRC"/>
    <property type="match status" value="1"/>
</dbReference>
<proteinExistence type="predicted"/>
<reference evidence="3" key="1">
    <citation type="submission" date="2020-10" db="EMBL/GenBank/DDBJ databases">
        <title>Connecting structure to function with the recovery of over 1000 high-quality activated sludge metagenome-assembled genomes encoding full-length rRNA genes using long-read sequencing.</title>
        <authorList>
            <person name="Singleton C.M."/>
            <person name="Petriglieri F."/>
            <person name="Kristensen J.M."/>
            <person name="Kirkegaard R.H."/>
            <person name="Michaelsen T.Y."/>
            <person name="Andersen M.H."/>
            <person name="Karst S.M."/>
            <person name="Dueholm M.S."/>
            <person name="Nielsen P.H."/>
            <person name="Albertsen M."/>
        </authorList>
    </citation>
    <scope>NUCLEOTIDE SEQUENCE</scope>
    <source>
        <strain evidence="3">Skiv_18-Q3-R9-52_MAXAC.067</strain>
    </source>
</reference>
<feature type="transmembrane region" description="Helical" evidence="2">
    <location>
        <begin position="12"/>
        <end position="29"/>
    </location>
</feature>
<feature type="compositionally biased region" description="Pro residues" evidence="1">
    <location>
        <begin position="40"/>
        <end position="55"/>
    </location>
</feature>
<gene>
    <name evidence="3" type="ORF">IPP58_01890</name>
</gene>
<dbReference type="PANTHER" id="PTHR32063">
    <property type="match status" value="1"/>
</dbReference>
<evidence type="ECO:0000256" key="1">
    <source>
        <dbReference type="SAM" id="MobiDB-lite"/>
    </source>
</evidence>
<dbReference type="GO" id="GO:0005886">
    <property type="term" value="C:plasma membrane"/>
    <property type="evidence" value="ECO:0007669"/>
    <property type="project" value="TreeGrafter"/>
</dbReference>
<keyword evidence="2" id="KW-0472">Membrane</keyword>
<dbReference type="EMBL" id="JADKIO010000004">
    <property type="protein sequence ID" value="MBK9795249.1"/>
    <property type="molecule type" value="Genomic_DNA"/>
</dbReference>
<feature type="region of interest" description="Disordered" evidence="1">
    <location>
        <begin position="37"/>
        <end position="61"/>
    </location>
</feature>